<keyword evidence="1" id="KW-0732">Signal</keyword>
<accession>A0A2P6N8H6</accession>
<dbReference type="InParanoid" id="A0A2P6N8H6"/>
<gene>
    <name evidence="2" type="ORF">PROFUN_12180</name>
</gene>
<feature type="signal peptide" evidence="1">
    <location>
        <begin position="1"/>
        <end position="19"/>
    </location>
</feature>
<organism evidence="2 3">
    <name type="scientific">Planoprotostelium fungivorum</name>
    <dbReference type="NCBI Taxonomy" id="1890364"/>
    <lineage>
        <taxon>Eukaryota</taxon>
        <taxon>Amoebozoa</taxon>
        <taxon>Evosea</taxon>
        <taxon>Variosea</taxon>
        <taxon>Cavosteliida</taxon>
        <taxon>Cavosteliaceae</taxon>
        <taxon>Planoprotostelium</taxon>
    </lineage>
</organism>
<evidence type="ECO:0000256" key="1">
    <source>
        <dbReference type="SAM" id="SignalP"/>
    </source>
</evidence>
<proteinExistence type="predicted"/>
<feature type="chain" id="PRO_5015132427" evidence="1">
    <location>
        <begin position="20"/>
        <end position="235"/>
    </location>
</feature>
<evidence type="ECO:0000313" key="3">
    <source>
        <dbReference type="Proteomes" id="UP000241769"/>
    </source>
</evidence>
<sequence length="235" mass="25094">MFNKKGLLFCLLIIASASADLIGSINLLNGNVGIPKVLTLLKRSAPSELYQGVMQSKGVAVTARYGSMVYIHGHIAANIAIDNETPRGVVPEIRHLLWGVSPLSALSDNCASSTALIHLKSAKDLKVSLTLGAEKALVFPAGFNPLYTEDVISGEKQCGFRLIQSNEGVFDIAVSTPVVQKPAEKQVAAILRCNTDDCSAFDEIPCSFDATSKRIIAKLDATPNGSYLFATKTQQ</sequence>
<dbReference type="Proteomes" id="UP000241769">
    <property type="component" value="Unassembled WGS sequence"/>
</dbReference>
<reference evidence="2 3" key="1">
    <citation type="journal article" date="2018" name="Genome Biol. Evol.">
        <title>Multiple Roots of Fruiting Body Formation in Amoebozoa.</title>
        <authorList>
            <person name="Hillmann F."/>
            <person name="Forbes G."/>
            <person name="Novohradska S."/>
            <person name="Ferling I."/>
            <person name="Riege K."/>
            <person name="Groth M."/>
            <person name="Westermann M."/>
            <person name="Marz M."/>
            <person name="Spaller T."/>
            <person name="Winckler T."/>
            <person name="Schaap P."/>
            <person name="Glockner G."/>
        </authorList>
    </citation>
    <scope>NUCLEOTIDE SEQUENCE [LARGE SCALE GENOMIC DNA]</scope>
    <source>
        <strain evidence="2 3">Jena</strain>
    </source>
</reference>
<protein>
    <submittedName>
        <fullName evidence="2">Uncharacterized protein</fullName>
    </submittedName>
</protein>
<dbReference type="AlphaFoldDB" id="A0A2P6N8H6"/>
<dbReference type="EMBL" id="MDYQ01000156">
    <property type="protein sequence ID" value="PRP80241.1"/>
    <property type="molecule type" value="Genomic_DNA"/>
</dbReference>
<name>A0A2P6N8H6_9EUKA</name>
<comment type="caution">
    <text evidence="2">The sequence shown here is derived from an EMBL/GenBank/DDBJ whole genome shotgun (WGS) entry which is preliminary data.</text>
</comment>
<keyword evidence="3" id="KW-1185">Reference proteome</keyword>
<evidence type="ECO:0000313" key="2">
    <source>
        <dbReference type="EMBL" id="PRP80241.1"/>
    </source>
</evidence>